<organism evidence="12 13">
    <name type="scientific">Varroa destructor</name>
    <name type="common">Honeybee mite</name>
    <dbReference type="NCBI Taxonomy" id="109461"/>
    <lineage>
        <taxon>Eukaryota</taxon>
        <taxon>Metazoa</taxon>
        <taxon>Ecdysozoa</taxon>
        <taxon>Arthropoda</taxon>
        <taxon>Chelicerata</taxon>
        <taxon>Arachnida</taxon>
        <taxon>Acari</taxon>
        <taxon>Parasitiformes</taxon>
        <taxon>Mesostigmata</taxon>
        <taxon>Gamasina</taxon>
        <taxon>Dermanyssoidea</taxon>
        <taxon>Varroidae</taxon>
        <taxon>Varroa</taxon>
    </lineage>
</organism>
<dbReference type="InterPro" id="IPR027794">
    <property type="entry name" value="tRNase_Z_dom"/>
</dbReference>
<evidence type="ECO:0000256" key="9">
    <source>
        <dbReference type="ARBA" id="ARBA00022801"/>
    </source>
</evidence>
<dbReference type="InterPro" id="IPR036866">
    <property type="entry name" value="RibonucZ/Hydroxyglut_hydro"/>
</dbReference>
<evidence type="ECO:0000313" key="13">
    <source>
        <dbReference type="Proteomes" id="UP000594260"/>
    </source>
</evidence>
<comment type="cofactor">
    <cofactor evidence="2">
        <name>Zn(2+)</name>
        <dbReference type="ChEBI" id="CHEBI:29105"/>
    </cofactor>
</comment>
<name>A0A7M7JHN5_VARDE</name>
<evidence type="ECO:0000256" key="3">
    <source>
        <dbReference type="ARBA" id="ARBA00007823"/>
    </source>
</evidence>
<keyword evidence="9" id="KW-0378">Hydrolase</keyword>
<dbReference type="GO" id="GO:0046872">
    <property type="term" value="F:metal ion binding"/>
    <property type="evidence" value="ECO:0007669"/>
    <property type="project" value="UniProtKB-KW"/>
</dbReference>
<sequence length="738" mass="83143">MPKNRGVAEQLRQQRIEKQRVAHKPIAAAPNIYLQILGNGCPGGPRSVFVFTDISRYLFNCGEGTQKLCQENKVKMPKMKQLFFTSPKWENIGGLIGYLLTLQDTGVPELQINGHKSILQLFDITRGFTHLDLINLNSNNGLEFCDEVMKIQYVILNRNDCASGTAATKRVRLNNETIPQDAVISYICKPHPKPGKLSPKRCVEIGVSPGPLFAKLKAGEEVTLGDGRVVKPTDVLGPSEISPTFIILECPSDDYLDSFLSADEFRPYQTGEDALQHELVSLIIHITPKQLYNSAKYRVFLNKFPSKTVHLVLCEENTYELSVAVYRTQYRLNLIHDEVFPLLPRSKDVGVAALTRYNIRPHEGLDCEAIIKIVPQEYLDEAKTAPDFDAVLSDLKDRLARVEINEQREYPVVTFLGTGSAIPSKDRNVSSILMAIKPNAYLLFDCGESTWSQIVRHYGVEEAKNVLRNLKCVYVSHMHADHHLGLITIIKERTNLGIETNLRIIGPTNLAVWLKKYSGVFESIDFDFSYCGNFRNDTEELPVSNFETFTDIGIDRISTCCVPHCRDAYGVRVDISGYSIVYSGDTRPASSLVELGQGCDLLIHEATMEDGLEEDALTKAHCTTSQAIEIGRQMNAKFTILTHFSQRYCKLPNVDEAIFEKGRVGCAFDHMQVSPKHLKMLPHIYPMLKCLFAEHFHRMTLRTSNVVKKAQQKEQQNLEEGIKAYETAQYASNIFQTV</sequence>
<evidence type="ECO:0000256" key="7">
    <source>
        <dbReference type="ARBA" id="ARBA00022723"/>
    </source>
</evidence>
<feature type="domain" description="tRNase Z endonuclease" evidence="11">
    <location>
        <begin position="47"/>
        <end position="94"/>
    </location>
</feature>
<evidence type="ECO:0000259" key="11">
    <source>
        <dbReference type="Pfam" id="PF13691"/>
    </source>
</evidence>
<accession>A0A7M7JHN5</accession>
<dbReference type="KEGG" id="vde:111246515"/>
<dbReference type="InterPro" id="IPR047151">
    <property type="entry name" value="RNZ2-like"/>
</dbReference>
<keyword evidence="8" id="KW-0255">Endonuclease</keyword>
<dbReference type="GeneID" id="111246515"/>
<comment type="similarity">
    <text evidence="3">Belongs to the RNase Z family.</text>
</comment>
<dbReference type="EnsemblMetazoa" id="XM_022796243">
    <property type="protein sequence ID" value="XP_022651978"/>
    <property type="gene ID" value="LOC111246515"/>
</dbReference>
<proteinExistence type="inferred from homology"/>
<dbReference type="EC" id="3.1.26.11" evidence="4"/>
<dbReference type="GO" id="GO:0042781">
    <property type="term" value="F:3'-tRNA processing endoribonuclease activity"/>
    <property type="evidence" value="ECO:0007669"/>
    <property type="project" value="UniProtKB-EC"/>
</dbReference>
<dbReference type="OMA" id="INYICQL"/>
<evidence type="ECO:0000256" key="5">
    <source>
        <dbReference type="ARBA" id="ARBA00022694"/>
    </source>
</evidence>
<keyword evidence="10" id="KW-0862">Zinc</keyword>
<reference evidence="12" key="1">
    <citation type="submission" date="2021-01" db="UniProtKB">
        <authorList>
            <consortium name="EnsemblMetazoa"/>
        </authorList>
    </citation>
    <scope>IDENTIFICATION</scope>
</reference>
<keyword evidence="6" id="KW-0540">Nuclease</keyword>
<dbReference type="RefSeq" id="XP_022651977.1">
    <property type="nucleotide sequence ID" value="XM_022796242.1"/>
</dbReference>
<evidence type="ECO:0000256" key="2">
    <source>
        <dbReference type="ARBA" id="ARBA00001947"/>
    </source>
</evidence>
<dbReference type="AlphaFoldDB" id="A0A7M7JHN5"/>
<dbReference type="RefSeq" id="XP_022651979.1">
    <property type="nucleotide sequence ID" value="XM_022796244.1"/>
</dbReference>
<evidence type="ECO:0000256" key="10">
    <source>
        <dbReference type="ARBA" id="ARBA00022833"/>
    </source>
</evidence>
<dbReference type="PANTHER" id="PTHR12553">
    <property type="entry name" value="ZINC PHOSPHODIESTERASE ELAC PROTEIN 2"/>
    <property type="match status" value="1"/>
</dbReference>
<evidence type="ECO:0000256" key="8">
    <source>
        <dbReference type="ARBA" id="ARBA00022759"/>
    </source>
</evidence>
<dbReference type="SUPFAM" id="SSF56281">
    <property type="entry name" value="Metallo-hydrolase/oxidoreductase"/>
    <property type="match status" value="2"/>
</dbReference>
<keyword evidence="5" id="KW-0819">tRNA processing</keyword>
<dbReference type="FunCoup" id="A0A7M7JHN5">
    <property type="interactions" value="1730"/>
</dbReference>
<dbReference type="EnsemblMetazoa" id="XM_022796242">
    <property type="protein sequence ID" value="XP_022651977"/>
    <property type="gene ID" value="LOC111246515"/>
</dbReference>
<dbReference type="Proteomes" id="UP000594260">
    <property type="component" value="Unplaced"/>
</dbReference>
<dbReference type="RefSeq" id="XP_022651978.1">
    <property type="nucleotide sequence ID" value="XM_022796243.1"/>
</dbReference>
<comment type="catalytic activity">
    <reaction evidence="1">
        <text>Endonucleolytic cleavage of RNA, removing extra 3' nucleotides from tRNA precursor, generating 3' termini of tRNAs. A 3'-hydroxy group is left at the tRNA terminus and a 5'-phosphoryl group is left at the trailer molecule.</text>
        <dbReference type="EC" id="3.1.26.11"/>
    </reaction>
</comment>
<dbReference type="PANTHER" id="PTHR12553:SF49">
    <property type="entry name" value="ZINC PHOSPHODIESTERASE ELAC PROTEIN 2"/>
    <property type="match status" value="1"/>
</dbReference>
<dbReference type="GO" id="GO:1990180">
    <property type="term" value="P:mitochondrial tRNA 3'-end processing"/>
    <property type="evidence" value="ECO:0007669"/>
    <property type="project" value="TreeGrafter"/>
</dbReference>
<dbReference type="EnsemblMetazoa" id="XM_022796244">
    <property type="protein sequence ID" value="XP_022651979"/>
    <property type="gene ID" value="LOC111246515"/>
</dbReference>
<protein>
    <recommendedName>
        <fullName evidence="4">ribonuclease Z</fullName>
        <ecNumber evidence="4">3.1.26.11</ecNumber>
    </recommendedName>
</protein>
<dbReference type="OrthoDB" id="527344at2759"/>
<keyword evidence="13" id="KW-1185">Reference proteome</keyword>
<dbReference type="Pfam" id="PF13691">
    <property type="entry name" value="Lactamase_B_4"/>
    <property type="match status" value="1"/>
</dbReference>
<evidence type="ECO:0000256" key="1">
    <source>
        <dbReference type="ARBA" id="ARBA00000402"/>
    </source>
</evidence>
<evidence type="ECO:0000313" key="12">
    <source>
        <dbReference type="EnsemblMetazoa" id="XP_022651977"/>
    </source>
</evidence>
<dbReference type="CDD" id="cd07718">
    <property type="entry name" value="RNaseZ_ELAC1_ELAC2-C-term-like_MBL-fold"/>
    <property type="match status" value="1"/>
</dbReference>
<evidence type="ECO:0000256" key="4">
    <source>
        <dbReference type="ARBA" id="ARBA00012477"/>
    </source>
</evidence>
<dbReference type="Pfam" id="PF23023">
    <property type="entry name" value="Anti-Pycsar_Apyc1"/>
    <property type="match status" value="1"/>
</dbReference>
<evidence type="ECO:0000256" key="6">
    <source>
        <dbReference type="ARBA" id="ARBA00022722"/>
    </source>
</evidence>
<dbReference type="Gene3D" id="3.60.15.10">
    <property type="entry name" value="Ribonuclease Z/Hydroxyacylglutathione hydrolase-like"/>
    <property type="match status" value="2"/>
</dbReference>
<dbReference type="GO" id="GO:0005739">
    <property type="term" value="C:mitochondrion"/>
    <property type="evidence" value="ECO:0007669"/>
    <property type="project" value="TreeGrafter"/>
</dbReference>
<keyword evidence="7" id="KW-0479">Metal-binding</keyword>
<dbReference type="InParanoid" id="A0A7M7JHN5"/>